<organism evidence="3 4">
    <name type="scientific">Datura stramonium</name>
    <name type="common">Jimsonweed</name>
    <name type="synonym">Common thornapple</name>
    <dbReference type="NCBI Taxonomy" id="4076"/>
    <lineage>
        <taxon>Eukaryota</taxon>
        <taxon>Viridiplantae</taxon>
        <taxon>Streptophyta</taxon>
        <taxon>Embryophyta</taxon>
        <taxon>Tracheophyta</taxon>
        <taxon>Spermatophyta</taxon>
        <taxon>Magnoliopsida</taxon>
        <taxon>eudicotyledons</taxon>
        <taxon>Gunneridae</taxon>
        <taxon>Pentapetalae</taxon>
        <taxon>asterids</taxon>
        <taxon>lamiids</taxon>
        <taxon>Solanales</taxon>
        <taxon>Solanaceae</taxon>
        <taxon>Solanoideae</taxon>
        <taxon>Datureae</taxon>
        <taxon>Datura</taxon>
    </lineage>
</organism>
<evidence type="ECO:0000256" key="1">
    <source>
        <dbReference type="SAM" id="MobiDB-lite"/>
    </source>
</evidence>
<protein>
    <submittedName>
        <fullName evidence="3">Uncharacterized protein</fullName>
    </submittedName>
</protein>
<feature type="region of interest" description="Disordered" evidence="1">
    <location>
        <begin position="142"/>
        <end position="188"/>
    </location>
</feature>
<accession>A0ABS8TD37</accession>
<keyword evidence="2" id="KW-0812">Transmembrane</keyword>
<dbReference type="EMBL" id="JACEIK010001399">
    <property type="protein sequence ID" value="MCD7469073.1"/>
    <property type="molecule type" value="Genomic_DNA"/>
</dbReference>
<feature type="transmembrane region" description="Helical" evidence="2">
    <location>
        <begin position="357"/>
        <end position="376"/>
    </location>
</feature>
<evidence type="ECO:0000256" key="2">
    <source>
        <dbReference type="SAM" id="Phobius"/>
    </source>
</evidence>
<proteinExistence type="predicted"/>
<gene>
    <name evidence="3" type="ORF">HAX54_007715</name>
</gene>
<evidence type="ECO:0000313" key="4">
    <source>
        <dbReference type="Proteomes" id="UP000823775"/>
    </source>
</evidence>
<evidence type="ECO:0000313" key="3">
    <source>
        <dbReference type="EMBL" id="MCD7469073.1"/>
    </source>
</evidence>
<sequence>MAHESSCVPSPLPSPDHKSSSKGNKNHNDLILDTHVSFNPPPSPTPTPSRTRKSVNPERLVLDSEGMSSHNPSHEGDDPTLPNNLNETPSPIAQDEDGVVQPNGHRTTETREVDVDLAIVLEKSENKDEIIEGFMMALATRSNESGERTPLAEKKVSNTLGEKDPPIHESGEKSLQEEPLVTDPPKWYGTPTPYVPATVVSLAPEDDEESCQNTIKRSRLTRAMVLYDEALSTQLVELDTINPPQVVEDNPEARQESHYSSKARAKGKKLAILEEPSEEPGDARTSRDGEIPWLGIVVRTSYSNNYESEVYDFYFFLMFTDEKLEGILKSDKMFKKQLKPEYQLLFRISEQGRLPRASIALLLLAGTVFIIGLNNVSTFESSSSHD</sequence>
<feature type="compositionally biased region" description="Basic and acidic residues" evidence="1">
    <location>
        <begin position="144"/>
        <end position="176"/>
    </location>
</feature>
<keyword evidence="2" id="KW-0472">Membrane</keyword>
<keyword evidence="4" id="KW-1185">Reference proteome</keyword>
<keyword evidence="2" id="KW-1133">Transmembrane helix</keyword>
<dbReference type="Proteomes" id="UP000823775">
    <property type="component" value="Unassembled WGS sequence"/>
</dbReference>
<feature type="compositionally biased region" description="Polar residues" evidence="1">
    <location>
        <begin position="81"/>
        <end position="91"/>
    </location>
</feature>
<name>A0ABS8TD37_DATST</name>
<comment type="caution">
    <text evidence="3">The sequence shown here is derived from an EMBL/GenBank/DDBJ whole genome shotgun (WGS) entry which is preliminary data.</text>
</comment>
<feature type="region of interest" description="Disordered" evidence="1">
    <location>
        <begin position="1"/>
        <end position="113"/>
    </location>
</feature>
<feature type="region of interest" description="Disordered" evidence="1">
    <location>
        <begin position="245"/>
        <end position="286"/>
    </location>
</feature>
<reference evidence="3 4" key="1">
    <citation type="journal article" date="2021" name="BMC Genomics">
        <title>Datura genome reveals duplications of psychoactive alkaloid biosynthetic genes and high mutation rate following tissue culture.</title>
        <authorList>
            <person name="Rajewski A."/>
            <person name="Carter-House D."/>
            <person name="Stajich J."/>
            <person name="Litt A."/>
        </authorList>
    </citation>
    <scope>NUCLEOTIDE SEQUENCE [LARGE SCALE GENOMIC DNA]</scope>
    <source>
        <strain evidence="3">AR-01</strain>
    </source>
</reference>